<dbReference type="ExpressionAtlas" id="M8BQT3">
    <property type="expression patterns" value="baseline"/>
</dbReference>
<feature type="region of interest" description="Disordered" evidence="1">
    <location>
        <begin position="56"/>
        <end position="86"/>
    </location>
</feature>
<organism evidence="2">
    <name type="scientific">Aegilops tauschii</name>
    <name type="common">Tausch's goatgrass</name>
    <name type="synonym">Aegilops squarrosa</name>
    <dbReference type="NCBI Taxonomy" id="37682"/>
    <lineage>
        <taxon>Eukaryota</taxon>
        <taxon>Viridiplantae</taxon>
        <taxon>Streptophyta</taxon>
        <taxon>Embryophyta</taxon>
        <taxon>Tracheophyta</taxon>
        <taxon>Spermatophyta</taxon>
        <taxon>Magnoliopsida</taxon>
        <taxon>Liliopsida</taxon>
        <taxon>Poales</taxon>
        <taxon>Poaceae</taxon>
        <taxon>BOP clade</taxon>
        <taxon>Pooideae</taxon>
        <taxon>Triticodae</taxon>
        <taxon>Triticeae</taxon>
        <taxon>Triticinae</taxon>
        <taxon>Aegilops</taxon>
    </lineage>
</organism>
<dbReference type="AlphaFoldDB" id="M8BQT3"/>
<proteinExistence type="predicted"/>
<protein>
    <submittedName>
        <fullName evidence="2">Uncharacterized protein</fullName>
    </submittedName>
</protein>
<reference evidence="2" key="1">
    <citation type="submission" date="2015-06" db="UniProtKB">
        <authorList>
            <consortium name="EnsemblPlants"/>
        </authorList>
    </citation>
    <scope>IDENTIFICATION</scope>
</reference>
<evidence type="ECO:0000256" key="1">
    <source>
        <dbReference type="SAM" id="MobiDB-lite"/>
    </source>
</evidence>
<accession>M8BQT3</accession>
<evidence type="ECO:0000313" key="2">
    <source>
        <dbReference type="EnsemblPlants" id="EMT05307"/>
    </source>
</evidence>
<dbReference type="EnsemblPlants" id="EMT05307">
    <property type="protein sequence ID" value="EMT05307"/>
    <property type="gene ID" value="F775_30009"/>
</dbReference>
<name>M8BQT3_AEGTA</name>
<sequence>MAFIVSKLARAALASRPVGDIAGGISPCLSRLYLAASTSRRMFAAADMSESEFDQVFPPLEDDDEDIKEMVPGEDLGQELEEPLNN</sequence>
<feature type="compositionally biased region" description="Acidic residues" evidence="1">
    <location>
        <begin position="76"/>
        <end position="86"/>
    </location>
</feature>